<protein>
    <submittedName>
        <fullName evidence="3">Uncharacterized protein</fullName>
    </submittedName>
</protein>
<reference evidence="3" key="1">
    <citation type="submission" date="2020-11" db="EMBL/GenBank/DDBJ databases">
        <authorList>
            <person name="Tran Van P."/>
        </authorList>
    </citation>
    <scope>NUCLEOTIDE SEQUENCE</scope>
</reference>
<dbReference type="PROSITE" id="PS51444">
    <property type="entry name" value="FH2"/>
    <property type="match status" value="1"/>
</dbReference>
<sequence>KGIGSGGKRTRELRVLEPKVAQNLSILLGGHIKHMSYADVKRAILECNAEVLTESLMQQLIQYMPTPDQIRRLEAFKDEYNDLAEAEQFALTIGSIKRIVPRLKSLSFKERFSEVYDDVKENLRNASLACNEVKESDKFQKVLQLILLFGNVMNSGTKFGESVGFDISFLPKLSQTKDVDNKFTLIHFLVETVEKHYPDCLNFPADLMHTEQASRVNPDQVTKTLQQMSNNIKNLRLDLDNDKSQGPCDRFTEVMAPFCEDATKKFEIVEALSSRVESAYSDLSEFFVFEKTKYSMEEFFKDISAFKQDFTKSHKEILAHRETQEKIRQAEARRAERERLKQESQREALIDINADDDQVGCMDNLMQALQSGSAFSSQAPRRRRQNRQPLNEKKSMQRNRSRSNFDSRLEMLLTGESTNPSSQDPVASTSGTTAAAMRRARNGGPHRSAVNHRLNDRERTGSTG</sequence>
<dbReference type="SUPFAM" id="SSF101447">
    <property type="entry name" value="Formin homology 2 domain (FH2 domain)"/>
    <property type="match status" value="1"/>
</dbReference>
<dbReference type="GO" id="GO:0005884">
    <property type="term" value="C:actin filament"/>
    <property type="evidence" value="ECO:0007669"/>
    <property type="project" value="TreeGrafter"/>
</dbReference>
<dbReference type="PANTHER" id="PTHR45691:SF6">
    <property type="entry name" value="PROTEIN DIAPHANOUS"/>
    <property type="match status" value="1"/>
</dbReference>
<dbReference type="PROSITE" id="PS51231">
    <property type="entry name" value="DAD"/>
    <property type="match status" value="1"/>
</dbReference>
<gene>
    <name evidence="3" type="ORF">CTOB1V02_LOCUS8886</name>
</gene>
<feature type="non-terminal residue" evidence="3">
    <location>
        <position position="464"/>
    </location>
</feature>
<dbReference type="InterPro" id="IPR015425">
    <property type="entry name" value="FH2_Formin"/>
</dbReference>
<feature type="compositionally biased region" description="Polar residues" evidence="2">
    <location>
        <begin position="415"/>
        <end position="433"/>
    </location>
</feature>
<dbReference type="AlphaFoldDB" id="A0A7R8ZTC4"/>
<dbReference type="InterPro" id="IPR042201">
    <property type="entry name" value="FH2_Formin_sf"/>
</dbReference>
<dbReference type="Gene3D" id="1.20.58.2220">
    <property type="entry name" value="Formin, FH2 domain"/>
    <property type="match status" value="1"/>
</dbReference>
<dbReference type="OrthoDB" id="1104827at2759"/>
<dbReference type="Pfam" id="PF02181">
    <property type="entry name" value="FH2"/>
    <property type="match status" value="1"/>
</dbReference>
<feature type="compositionally biased region" description="Basic and acidic residues" evidence="2">
    <location>
        <begin position="453"/>
        <end position="464"/>
    </location>
</feature>
<evidence type="ECO:0000313" key="3">
    <source>
        <dbReference type="EMBL" id="CAD7231031.1"/>
    </source>
</evidence>
<dbReference type="EMBL" id="OB663142">
    <property type="protein sequence ID" value="CAD7231031.1"/>
    <property type="molecule type" value="Genomic_DNA"/>
</dbReference>
<feature type="coiled-coil region" evidence="1">
    <location>
        <begin position="320"/>
        <end position="352"/>
    </location>
</feature>
<organism evidence="3">
    <name type="scientific">Cyprideis torosa</name>
    <dbReference type="NCBI Taxonomy" id="163714"/>
    <lineage>
        <taxon>Eukaryota</taxon>
        <taxon>Metazoa</taxon>
        <taxon>Ecdysozoa</taxon>
        <taxon>Arthropoda</taxon>
        <taxon>Crustacea</taxon>
        <taxon>Oligostraca</taxon>
        <taxon>Ostracoda</taxon>
        <taxon>Podocopa</taxon>
        <taxon>Podocopida</taxon>
        <taxon>Cytherocopina</taxon>
        <taxon>Cytheroidea</taxon>
        <taxon>Cytherideidae</taxon>
        <taxon>Cyprideis</taxon>
    </lineage>
</organism>
<proteinExistence type="predicted"/>
<dbReference type="Gene3D" id="1.20.58.630">
    <property type="match status" value="1"/>
</dbReference>
<feature type="region of interest" description="Disordered" evidence="2">
    <location>
        <begin position="372"/>
        <end position="464"/>
    </location>
</feature>
<name>A0A7R8ZTC4_9CRUS</name>
<dbReference type="InterPro" id="IPR051412">
    <property type="entry name" value="Formin_Homology_Diaphanous_sf"/>
</dbReference>
<dbReference type="PANTHER" id="PTHR45691">
    <property type="entry name" value="PROTEIN DIAPHANOUS"/>
    <property type="match status" value="1"/>
</dbReference>
<evidence type="ECO:0000256" key="1">
    <source>
        <dbReference type="SAM" id="Coils"/>
    </source>
</evidence>
<evidence type="ECO:0000256" key="2">
    <source>
        <dbReference type="SAM" id="MobiDB-lite"/>
    </source>
</evidence>
<dbReference type="GO" id="GO:0030041">
    <property type="term" value="P:actin filament polymerization"/>
    <property type="evidence" value="ECO:0007669"/>
    <property type="project" value="TreeGrafter"/>
</dbReference>
<dbReference type="SMART" id="SM00498">
    <property type="entry name" value="FH2"/>
    <property type="match status" value="1"/>
</dbReference>
<keyword evidence="1" id="KW-0175">Coiled coil</keyword>
<accession>A0A7R8ZTC4</accession>
<dbReference type="InterPro" id="IPR014767">
    <property type="entry name" value="DAD_dom"/>
</dbReference>